<dbReference type="AlphaFoldDB" id="A0A329M1I7"/>
<accession>A0A329M1I7</accession>
<evidence type="ECO:0000313" key="1">
    <source>
        <dbReference type="EMBL" id="RAV10787.1"/>
    </source>
</evidence>
<name>A0A329M1I7_9BACL</name>
<evidence type="ECO:0000313" key="2">
    <source>
        <dbReference type="Proteomes" id="UP000250369"/>
    </source>
</evidence>
<keyword evidence="2" id="KW-1185">Reference proteome</keyword>
<dbReference type="Gene3D" id="3.30.930.10">
    <property type="entry name" value="Bira Bifunctional Protein, Domain 2"/>
    <property type="match status" value="1"/>
</dbReference>
<reference evidence="1 2" key="1">
    <citation type="journal article" date="2009" name="Int. J. Syst. Evol. Microbiol.">
        <title>Paenibacillus contaminans sp. nov., isolated from a contaminated laboratory plate.</title>
        <authorList>
            <person name="Chou J.H."/>
            <person name="Lee J.H."/>
            <person name="Lin M.C."/>
            <person name="Chang P.S."/>
            <person name="Arun A.B."/>
            <person name="Young C.C."/>
            <person name="Chen W.M."/>
        </authorList>
    </citation>
    <scope>NUCLEOTIDE SEQUENCE [LARGE SCALE GENOMIC DNA]</scope>
    <source>
        <strain evidence="1 2">CKOBP-6</strain>
    </source>
</reference>
<dbReference type="SUPFAM" id="SSF55681">
    <property type="entry name" value="Class II aaRS and biotin synthetases"/>
    <property type="match status" value="1"/>
</dbReference>
<dbReference type="RefSeq" id="WP_113036105.1">
    <property type="nucleotide sequence ID" value="NZ_QMFB01000041.1"/>
</dbReference>
<sequence>MECVVSLERLAPGQHGQLKYAAAFVDETITDIVIDGDTLRVTHNSPHGADVIESRLNRLIDRFSKGDFGFKENILFEHKVDSPYKGDIIAELVESKIIKVLEPGLFIFREPFSSLMRFLDYAFVTRIANRFDVKEESYPAVIHCETLNKTNHFTSFPEHIHFLTHLREDLDVIETFSQSIREAGGWKQEEPMSLDANMPRPKFAMNPSTCYHCYEGLQDETLEGDGVVVTAISKCHRFESKNHTDFGRLLDFSMREIIFVGKPDFVKENRLKSIEYLKELAAEWNVDSFMEIANDPFFTNDFQVKASFQRNQEMKYELRLRIPYIDKSIACSSVNFHSNTFGNAFNIKMGKRNAVTGCVGFGIERWAFAFLAQYGLDQAQWPQAFREQYAEWQQKSL</sequence>
<dbReference type="GO" id="GO:0016740">
    <property type="term" value="F:transferase activity"/>
    <property type="evidence" value="ECO:0007669"/>
    <property type="project" value="UniProtKB-ARBA"/>
</dbReference>
<proteinExistence type="predicted"/>
<comment type="caution">
    <text evidence="1">The sequence shown here is derived from an EMBL/GenBank/DDBJ whole genome shotgun (WGS) entry which is preliminary data.</text>
</comment>
<organism evidence="1 2">
    <name type="scientific">Paenibacillus contaminans</name>
    <dbReference type="NCBI Taxonomy" id="450362"/>
    <lineage>
        <taxon>Bacteria</taxon>
        <taxon>Bacillati</taxon>
        <taxon>Bacillota</taxon>
        <taxon>Bacilli</taxon>
        <taxon>Bacillales</taxon>
        <taxon>Paenibacillaceae</taxon>
        <taxon>Paenibacillus</taxon>
    </lineage>
</organism>
<dbReference type="OrthoDB" id="583154at2"/>
<dbReference type="Proteomes" id="UP000250369">
    <property type="component" value="Unassembled WGS sequence"/>
</dbReference>
<dbReference type="InterPro" id="IPR045864">
    <property type="entry name" value="aa-tRNA-synth_II/BPL/LPL"/>
</dbReference>
<protein>
    <recommendedName>
        <fullName evidence="3">Aminoacyl-transfer RNA synthetases class-II family profile domain-containing protein</fullName>
    </recommendedName>
</protein>
<dbReference type="GO" id="GO:0140096">
    <property type="term" value="F:catalytic activity, acting on a protein"/>
    <property type="evidence" value="ECO:0007669"/>
    <property type="project" value="UniProtKB-ARBA"/>
</dbReference>
<dbReference type="EMBL" id="QMFB01000041">
    <property type="protein sequence ID" value="RAV10787.1"/>
    <property type="molecule type" value="Genomic_DNA"/>
</dbReference>
<evidence type="ECO:0008006" key="3">
    <source>
        <dbReference type="Google" id="ProtNLM"/>
    </source>
</evidence>
<gene>
    <name evidence="1" type="ORF">DQG23_37190</name>
</gene>